<dbReference type="Gene3D" id="3.90.1570.10">
    <property type="entry name" value="tt1808, chain A"/>
    <property type="match status" value="1"/>
</dbReference>
<sequence>MRSTIISEILDRPDAYLIIEEIKSALDREKENRLKFYDAIAENDNVEFINGEIVVQSNVTMRHNQVTGLLLCLLNIYVDKSELGFVGSQRLMISLTRNDYLPGICFFRKKKSAQFTDDQLYFPEPDLVIKVLSDSTEAIDRGLKFQDYQAHGIGEYWIVDPEHETLEQYQLLGKEYQLILKSAQGDVRSFAIEGFQIPIRAIFDNKEYLTVLQNILGSQSSSTLTPPSS</sequence>
<comment type="caution">
    <text evidence="2">The sequence shown here is derived from an EMBL/GenBank/DDBJ whole genome shotgun (WGS) entry which is preliminary data.</text>
</comment>
<keyword evidence="2" id="KW-0540">Nuclease</keyword>
<organism evidence="2 3">
    <name type="scientific">Dyadobacter chenhuakuii</name>
    <dbReference type="NCBI Taxonomy" id="2909339"/>
    <lineage>
        <taxon>Bacteria</taxon>
        <taxon>Pseudomonadati</taxon>
        <taxon>Bacteroidota</taxon>
        <taxon>Cytophagia</taxon>
        <taxon>Cytophagales</taxon>
        <taxon>Spirosomataceae</taxon>
        <taxon>Dyadobacter</taxon>
    </lineage>
</organism>
<dbReference type="Pfam" id="PF05685">
    <property type="entry name" value="Uma2"/>
    <property type="match status" value="1"/>
</dbReference>
<dbReference type="PANTHER" id="PTHR34107:SF4">
    <property type="entry name" value="SLL1222 PROTEIN"/>
    <property type="match status" value="1"/>
</dbReference>
<dbReference type="Proteomes" id="UP001139411">
    <property type="component" value="Unassembled WGS sequence"/>
</dbReference>
<accession>A0A9X1QFF8</accession>
<dbReference type="EMBL" id="JAKFFV010000008">
    <property type="protein sequence ID" value="MCF2499368.1"/>
    <property type="molecule type" value="Genomic_DNA"/>
</dbReference>
<dbReference type="SUPFAM" id="SSF52980">
    <property type="entry name" value="Restriction endonuclease-like"/>
    <property type="match status" value="1"/>
</dbReference>
<dbReference type="RefSeq" id="WP_235178192.1">
    <property type="nucleotide sequence ID" value="NZ_JAKFFV010000008.1"/>
</dbReference>
<gene>
    <name evidence="2" type="ORF">L0661_13680</name>
</gene>
<dbReference type="InterPro" id="IPR011335">
    <property type="entry name" value="Restrct_endonuc-II-like"/>
</dbReference>
<dbReference type="AlphaFoldDB" id="A0A9X1QFF8"/>
<evidence type="ECO:0000313" key="3">
    <source>
        <dbReference type="Proteomes" id="UP001139411"/>
    </source>
</evidence>
<protein>
    <submittedName>
        <fullName evidence="2">Uma2 family endonuclease</fullName>
    </submittedName>
</protein>
<proteinExistence type="predicted"/>
<dbReference type="InterPro" id="IPR012296">
    <property type="entry name" value="Nuclease_put_TT1808"/>
</dbReference>
<evidence type="ECO:0000313" key="2">
    <source>
        <dbReference type="EMBL" id="MCF2499368.1"/>
    </source>
</evidence>
<keyword evidence="2" id="KW-0378">Hydrolase</keyword>
<evidence type="ECO:0000259" key="1">
    <source>
        <dbReference type="Pfam" id="PF05685"/>
    </source>
</evidence>
<reference evidence="2" key="1">
    <citation type="submission" date="2022-01" db="EMBL/GenBank/DDBJ databases">
        <title>Novel species in genus Dyadobacter.</title>
        <authorList>
            <person name="Ma C."/>
        </authorList>
    </citation>
    <scope>NUCLEOTIDE SEQUENCE</scope>
    <source>
        <strain evidence="2">CY357</strain>
    </source>
</reference>
<keyword evidence="2" id="KW-0255">Endonuclease</keyword>
<dbReference type="PANTHER" id="PTHR34107">
    <property type="entry name" value="SLL0198 PROTEIN-RELATED"/>
    <property type="match status" value="1"/>
</dbReference>
<dbReference type="InterPro" id="IPR008538">
    <property type="entry name" value="Uma2"/>
</dbReference>
<feature type="domain" description="Putative restriction endonuclease" evidence="1">
    <location>
        <begin position="41"/>
        <end position="199"/>
    </location>
</feature>
<dbReference type="CDD" id="cd06260">
    <property type="entry name" value="DUF820-like"/>
    <property type="match status" value="1"/>
</dbReference>
<dbReference type="GO" id="GO:0004519">
    <property type="term" value="F:endonuclease activity"/>
    <property type="evidence" value="ECO:0007669"/>
    <property type="project" value="UniProtKB-KW"/>
</dbReference>
<name>A0A9X1QFF8_9BACT</name>